<feature type="signal peptide" evidence="1">
    <location>
        <begin position="1"/>
        <end position="22"/>
    </location>
</feature>
<evidence type="ECO:0000313" key="3">
    <source>
        <dbReference type="Proteomes" id="UP000236286"/>
    </source>
</evidence>
<dbReference type="OrthoDB" id="102964at2"/>
<sequence>MQKRFGIAVVAALIAAPAALQAQGLVGGAQGGAAQGDARGGPIGGVVGGVVGGATGAATGVLGLDQAPQFRDYALREHRSSFRFDRRLQAGERLPLTGVTYYPVPKEYGVDARYRYTVVNDHAVIVDPQTRRIVQVID</sequence>
<gene>
    <name evidence="2" type="ORF">CR492_04080</name>
</gene>
<organism evidence="2 3">
    <name type="scientific">Methylocella silvestris</name>
    <dbReference type="NCBI Taxonomy" id="199596"/>
    <lineage>
        <taxon>Bacteria</taxon>
        <taxon>Pseudomonadati</taxon>
        <taxon>Pseudomonadota</taxon>
        <taxon>Alphaproteobacteria</taxon>
        <taxon>Hyphomicrobiales</taxon>
        <taxon>Beijerinckiaceae</taxon>
        <taxon>Methylocella</taxon>
    </lineage>
</organism>
<comment type="caution">
    <text evidence="2">The sequence shown here is derived from an EMBL/GenBank/DDBJ whole genome shotgun (WGS) entry which is preliminary data.</text>
</comment>
<protein>
    <recommendedName>
        <fullName evidence="4">DUF1236 domain-containing protein</fullName>
    </recommendedName>
</protein>
<evidence type="ECO:0008006" key="4">
    <source>
        <dbReference type="Google" id="ProtNLM"/>
    </source>
</evidence>
<dbReference type="EMBL" id="PDZR01000002">
    <property type="protein sequence ID" value="PNG27265.1"/>
    <property type="molecule type" value="Genomic_DNA"/>
</dbReference>
<keyword evidence="1" id="KW-0732">Signal</keyword>
<dbReference type="InterPro" id="IPR009642">
    <property type="entry name" value="DUF1236"/>
</dbReference>
<evidence type="ECO:0000313" key="2">
    <source>
        <dbReference type="EMBL" id="PNG27265.1"/>
    </source>
</evidence>
<dbReference type="AlphaFoldDB" id="A0A2J7TKF8"/>
<name>A0A2J7TKF8_METSI</name>
<reference evidence="2 3" key="1">
    <citation type="submission" date="2017-10" db="EMBL/GenBank/DDBJ databases">
        <title>Genome announcement of Methylocella silvestris TVC from permafrost.</title>
        <authorList>
            <person name="Wang J."/>
            <person name="Geng K."/>
            <person name="Ul-Haque F."/>
            <person name="Crombie A.T."/>
            <person name="Street L.E."/>
            <person name="Wookey P.A."/>
            <person name="Murrell J.C."/>
            <person name="Pratscher J."/>
        </authorList>
    </citation>
    <scope>NUCLEOTIDE SEQUENCE [LARGE SCALE GENOMIC DNA]</scope>
    <source>
        <strain evidence="2 3">TVC</strain>
    </source>
</reference>
<dbReference type="Proteomes" id="UP000236286">
    <property type="component" value="Unassembled WGS sequence"/>
</dbReference>
<feature type="chain" id="PRO_5017946692" description="DUF1236 domain-containing protein" evidence="1">
    <location>
        <begin position="23"/>
        <end position="138"/>
    </location>
</feature>
<dbReference type="RefSeq" id="WP_102842462.1">
    <property type="nucleotide sequence ID" value="NZ_PDZR01000002.1"/>
</dbReference>
<evidence type="ECO:0000256" key="1">
    <source>
        <dbReference type="SAM" id="SignalP"/>
    </source>
</evidence>
<accession>A0A2J7TKF8</accession>
<dbReference type="Pfam" id="PF06823">
    <property type="entry name" value="DUF1236"/>
    <property type="match status" value="1"/>
</dbReference>
<proteinExistence type="predicted"/>